<reference evidence="4" key="1">
    <citation type="submission" date="2016-10" db="EMBL/GenBank/DDBJ databases">
        <authorList>
            <person name="Varghese N."/>
            <person name="Submissions S."/>
        </authorList>
    </citation>
    <scope>NUCLEOTIDE SEQUENCE [LARGE SCALE GENOMIC DNA]</scope>
    <source>
        <strain evidence="4">DSM 14807</strain>
    </source>
</reference>
<evidence type="ECO:0000313" key="3">
    <source>
        <dbReference type="EMBL" id="SFV31571.1"/>
    </source>
</evidence>
<dbReference type="Pfam" id="PF18990">
    <property type="entry name" value="DUF5723"/>
    <property type="match status" value="1"/>
</dbReference>
<name>A0A1I7NAB4_9BACT</name>
<feature type="chain" id="PRO_5011459840" description="DUF5723 domain-containing protein" evidence="1">
    <location>
        <begin position="20"/>
        <end position="473"/>
    </location>
</feature>
<dbReference type="STRING" id="1393122.SAMN05660895_1113"/>
<dbReference type="Proteomes" id="UP000199537">
    <property type="component" value="Unassembled WGS sequence"/>
</dbReference>
<evidence type="ECO:0000313" key="4">
    <source>
        <dbReference type="Proteomes" id="UP000199537"/>
    </source>
</evidence>
<feature type="signal peptide" evidence="1">
    <location>
        <begin position="1"/>
        <end position="19"/>
    </location>
</feature>
<dbReference type="AlphaFoldDB" id="A0A1I7NAB4"/>
<sequence length="473" mass="53653">MKKIILCALFLAGVQHLCAQHLYGIRGSSYGGSLNMLHNPASIVNTPFPWDLTLLGYQQLQSTNAVYLLNGSLLGWPDTFHYRYTEGHFKRYALVQGDVNLLNARIALDRKRAIGFGISAHAYGWAHTSPLTVSDTVGSLRSFLNIQQERDFSGKLTSSGWLEIHATYAQTWIDNAVARLNGGFTIKVMRGVSGAFARVDELQVRERTLPQGNVYQFPQLSMKYGYSSNYDQQVADNTYDFLNHSQGSIAVDMGVEYLIKKQEPVNYYAPDPYYDYWWKIGISLLDIGHNRFKYGQQSRMVNQVQNFVTDSIVEQKLTNISSLQAFNDSIQNLVVQINSLNGMFSISNPTRLIIDVDHAFQDHFYFNASVCLPVSVLTHGSAGEIRSNEWLMFTPRWEKKRLGVYMPLQYTVEQRFWIGLAVRAGPLLMGIHHLPGLFSSRQITQSGGYIAITIRPDQLTPVHRDKRLNCPRF</sequence>
<feature type="domain" description="DUF5723" evidence="2">
    <location>
        <begin position="89"/>
        <end position="426"/>
    </location>
</feature>
<keyword evidence="1" id="KW-0732">Signal</keyword>
<dbReference type="OrthoDB" id="9805336at2"/>
<proteinExistence type="predicted"/>
<accession>A0A1I7NAB4</accession>
<keyword evidence="4" id="KW-1185">Reference proteome</keyword>
<dbReference type="InterPro" id="IPR043781">
    <property type="entry name" value="DUF5723"/>
</dbReference>
<dbReference type="EMBL" id="FPCJ01000001">
    <property type="protein sequence ID" value="SFV31571.1"/>
    <property type="molecule type" value="Genomic_DNA"/>
</dbReference>
<gene>
    <name evidence="3" type="ORF">SAMN05660895_1113</name>
</gene>
<dbReference type="RefSeq" id="WP_143103963.1">
    <property type="nucleotide sequence ID" value="NZ_FPCJ01000001.1"/>
</dbReference>
<evidence type="ECO:0000256" key="1">
    <source>
        <dbReference type="SAM" id="SignalP"/>
    </source>
</evidence>
<organism evidence="3 4">
    <name type="scientific">Thermoflavifilum thermophilum</name>
    <dbReference type="NCBI Taxonomy" id="1393122"/>
    <lineage>
        <taxon>Bacteria</taxon>
        <taxon>Pseudomonadati</taxon>
        <taxon>Bacteroidota</taxon>
        <taxon>Chitinophagia</taxon>
        <taxon>Chitinophagales</taxon>
        <taxon>Chitinophagaceae</taxon>
        <taxon>Thermoflavifilum</taxon>
    </lineage>
</organism>
<evidence type="ECO:0000259" key="2">
    <source>
        <dbReference type="Pfam" id="PF18990"/>
    </source>
</evidence>
<protein>
    <recommendedName>
        <fullName evidence="2">DUF5723 domain-containing protein</fullName>
    </recommendedName>
</protein>